<dbReference type="PANTHER" id="PTHR43877">
    <property type="entry name" value="AMINOALKYLPHOSPHONATE N-ACETYLTRANSFERASE-RELATED-RELATED"/>
    <property type="match status" value="1"/>
</dbReference>
<dbReference type="InterPro" id="IPR000182">
    <property type="entry name" value="GNAT_dom"/>
</dbReference>
<keyword evidence="2" id="KW-0012">Acyltransferase</keyword>
<dbReference type="Pfam" id="PF00583">
    <property type="entry name" value="Acetyltransf_1"/>
    <property type="match status" value="1"/>
</dbReference>
<feature type="domain" description="N-acetyltransferase" evidence="3">
    <location>
        <begin position="2"/>
        <end position="159"/>
    </location>
</feature>
<name>A0ABV2H2V2_9HYPH</name>
<dbReference type="Gene3D" id="3.40.630.30">
    <property type="match status" value="1"/>
</dbReference>
<dbReference type="InterPro" id="IPR016181">
    <property type="entry name" value="Acyl_CoA_acyltransferase"/>
</dbReference>
<protein>
    <submittedName>
        <fullName evidence="4">N-acetyltransferase YhbS</fullName>
    </submittedName>
</protein>
<comment type="caution">
    <text evidence="4">The sequence shown here is derived from an EMBL/GenBank/DDBJ whole genome shotgun (WGS) entry which is preliminary data.</text>
</comment>
<proteinExistence type="predicted"/>
<keyword evidence="5" id="KW-1185">Reference proteome</keyword>
<dbReference type="PROSITE" id="PS51186">
    <property type="entry name" value="GNAT"/>
    <property type="match status" value="1"/>
</dbReference>
<dbReference type="CDD" id="cd04301">
    <property type="entry name" value="NAT_SF"/>
    <property type="match status" value="1"/>
</dbReference>
<evidence type="ECO:0000259" key="3">
    <source>
        <dbReference type="PROSITE" id="PS51186"/>
    </source>
</evidence>
<dbReference type="SUPFAM" id="SSF55729">
    <property type="entry name" value="Acyl-CoA N-acyltransferases (Nat)"/>
    <property type="match status" value="1"/>
</dbReference>
<evidence type="ECO:0000256" key="1">
    <source>
        <dbReference type="ARBA" id="ARBA00022679"/>
    </source>
</evidence>
<evidence type="ECO:0000313" key="5">
    <source>
        <dbReference type="Proteomes" id="UP001549031"/>
    </source>
</evidence>
<sequence>MSEIRRITPEDFDQWEALLQLILRSFRYMDGMIDPPSSARRLTLQSLKEKAASEIGFVATTEGELSACIFCRPEPPDVLYIGKLAVLPEMQGRGLGRQLLATAEDVAVTSGANSLRLEARIELADNHATFARWGFVKSAERSHPGYDRVTFIEMVKPLAGPLAVAS</sequence>
<accession>A0ABV2H2V2</accession>
<gene>
    <name evidence="4" type="ORF">ABID21_000712</name>
</gene>
<organism evidence="4 5">
    <name type="scientific">Pseudorhizobium tarimense</name>
    <dbReference type="NCBI Taxonomy" id="1079109"/>
    <lineage>
        <taxon>Bacteria</taxon>
        <taxon>Pseudomonadati</taxon>
        <taxon>Pseudomonadota</taxon>
        <taxon>Alphaproteobacteria</taxon>
        <taxon>Hyphomicrobiales</taxon>
        <taxon>Rhizobiaceae</taxon>
        <taxon>Rhizobium/Agrobacterium group</taxon>
        <taxon>Pseudorhizobium</taxon>
    </lineage>
</organism>
<dbReference type="EMBL" id="JBEPLJ010000002">
    <property type="protein sequence ID" value="MET3584617.1"/>
    <property type="molecule type" value="Genomic_DNA"/>
</dbReference>
<keyword evidence="1" id="KW-0808">Transferase</keyword>
<dbReference type="InterPro" id="IPR050832">
    <property type="entry name" value="Bact_Acetyltransf"/>
</dbReference>
<evidence type="ECO:0000313" key="4">
    <source>
        <dbReference type="EMBL" id="MET3584617.1"/>
    </source>
</evidence>
<reference evidence="4 5" key="1">
    <citation type="submission" date="2024-06" db="EMBL/GenBank/DDBJ databases">
        <title>Genomic Encyclopedia of Type Strains, Phase IV (KMG-IV): sequencing the most valuable type-strain genomes for metagenomic binning, comparative biology and taxonomic classification.</title>
        <authorList>
            <person name="Goeker M."/>
        </authorList>
    </citation>
    <scope>NUCLEOTIDE SEQUENCE [LARGE SCALE GENOMIC DNA]</scope>
    <source>
        <strain evidence="4 5">DSM 105042</strain>
    </source>
</reference>
<dbReference type="Proteomes" id="UP001549031">
    <property type="component" value="Unassembled WGS sequence"/>
</dbReference>
<evidence type="ECO:0000256" key="2">
    <source>
        <dbReference type="ARBA" id="ARBA00023315"/>
    </source>
</evidence>
<dbReference type="RefSeq" id="WP_247242507.1">
    <property type="nucleotide sequence ID" value="NZ_JALJRA010000002.1"/>
</dbReference>